<dbReference type="SUPFAM" id="SSF51735">
    <property type="entry name" value="NAD(P)-binding Rossmann-fold domains"/>
    <property type="match status" value="1"/>
</dbReference>
<feature type="active site" description="Proton acceptor" evidence="8">
    <location>
        <position position="64"/>
    </location>
</feature>
<feature type="binding site" evidence="8">
    <location>
        <position position="219"/>
    </location>
    <ligand>
        <name>NADP(+)</name>
        <dbReference type="ChEBI" id="CHEBI:58349"/>
    </ligand>
</feature>
<dbReference type="OrthoDB" id="9792692at2"/>
<dbReference type="GO" id="GO:0019632">
    <property type="term" value="P:shikimate metabolic process"/>
    <property type="evidence" value="ECO:0007669"/>
    <property type="project" value="InterPro"/>
</dbReference>
<dbReference type="CDD" id="cd01065">
    <property type="entry name" value="NAD_bind_Shikimate_DH"/>
    <property type="match status" value="1"/>
</dbReference>
<dbReference type="NCBIfam" id="TIGR00507">
    <property type="entry name" value="aroE"/>
    <property type="match status" value="1"/>
</dbReference>
<dbReference type="SUPFAM" id="SSF53223">
    <property type="entry name" value="Aminoacid dehydrogenase-like, N-terminal domain"/>
    <property type="match status" value="1"/>
</dbReference>
<dbReference type="InterPro" id="IPR006151">
    <property type="entry name" value="Shikm_DH/Glu-tRNA_Rdtase"/>
</dbReference>
<comment type="similarity">
    <text evidence="8">Belongs to the shikimate dehydrogenase family.</text>
</comment>
<keyword evidence="13" id="KW-1185">Reference proteome</keyword>
<reference evidence="12" key="2">
    <citation type="submission" date="2020-09" db="EMBL/GenBank/DDBJ databases">
        <authorList>
            <person name="Sun Q."/>
            <person name="Zhou Y."/>
        </authorList>
    </citation>
    <scope>NUCLEOTIDE SEQUENCE</scope>
    <source>
        <strain evidence="12">CGMCC 1.6333</strain>
    </source>
</reference>
<keyword evidence="6 8" id="KW-0057">Aromatic amino acid biosynthesis</keyword>
<dbReference type="GO" id="GO:0050661">
    <property type="term" value="F:NADP binding"/>
    <property type="evidence" value="ECO:0007669"/>
    <property type="project" value="InterPro"/>
</dbReference>
<name>A0A917WUY1_9BACI</name>
<comment type="catalytic activity">
    <reaction evidence="7 8">
        <text>shikimate + NADP(+) = 3-dehydroshikimate + NADPH + H(+)</text>
        <dbReference type="Rhea" id="RHEA:17737"/>
        <dbReference type="ChEBI" id="CHEBI:15378"/>
        <dbReference type="ChEBI" id="CHEBI:16630"/>
        <dbReference type="ChEBI" id="CHEBI:36208"/>
        <dbReference type="ChEBI" id="CHEBI:57783"/>
        <dbReference type="ChEBI" id="CHEBI:58349"/>
        <dbReference type="EC" id="1.1.1.25"/>
    </reaction>
</comment>
<comment type="pathway">
    <text evidence="1 8">Metabolic intermediate biosynthesis; chorismate biosynthesis; chorismate from D-erythrose 4-phosphate and phosphoenolpyruvate: step 4/7.</text>
</comment>
<evidence type="ECO:0000256" key="4">
    <source>
        <dbReference type="ARBA" id="ARBA00022857"/>
    </source>
</evidence>
<feature type="domain" description="Quinate/shikimate 5-dehydrogenase/glutamyl-tRNA reductase" evidence="9">
    <location>
        <begin position="118"/>
        <end position="196"/>
    </location>
</feature>
<evidence type="ECO:0000313" key="12">
    <source>
        <dbReference type="EMBL" id="GGM31024.1"/>
    </source>
</evidence>
<feature type="binding site" evidence="8">
    <location>
        <begin position="150"/>
        <end position="155"/>
    </location>
    <ligand>
        <name>NADP(+)</name>
        <dbReference type="ChEBI" id="CHEBI:58349"/>
    </ligand>
</feature>
<dbReference type="Gene3D" id="3.40.50.10860">
    <property type="entry name" value="Leucine Dehydrogenase, chain A, domain 1"/>
    <property type="match status" value="1"/>
</dbReference>
<dbReference type="InterPro" id="IPR046346">
    <property type="entry name" value="Aminoacid_DH-like_N_sf"/>
</dbReference>
<dbReference type="PANTHER" id="PTHR21089">
    <property type="entry name" value="SHIKIMATE DEHYDROGENASE"/>
    <property type="match status" value="1"/>
</dbReference>
<dbReference type="AlphaFoldDB" id="A0A917WUY1"/>
<feature type="binding site" evidence="8">
    <location>
        <position position="242"/>
    </location>
    <ligand>
        <name>NADP(+)</name>
        <dbReference type="ChEBI" id="CHEBI:58349"/>
    </ligand>
</feature>
<evidence type="ECO:0000256" key="7">
    <source>
        <dbReference type="ARBA" id="ARBA00049442"/>
    </source>
</evidence>
<evidence type="ECO:0000256" key="8">
    <source>
        <dbReference type="HAMAP-Rule" id="MF_00222"/>
    </source>
</evidence>
<evidence type="ECO:0000256" key="2">
    <source>
        <dbReference type="ARBA" id="ARBA00012962"/>
    </source>
</evidence>
<evidence type="ECO:0000313" key="13">
    <source>
        <dbReference type="Proteomes" id="UP000618460"/>
    </source>
</evidence>
<feature type="binding site" evidence="8">
    <location>
        <position position="85"/>
    </location>
    <ligand>
        <name>shikimate</name>
        <dbReference type="ChEBI" id="CHEBI:36208"/>
    </ligand>
</feature>
<dbReference type="Pfam" id="PF01488">
    <property type="entry name" value="Shikimate_DH"/>
    <property type="match status" value="1"/>
</dbReference>
<evidence type="ECO:0000256" key="3">
    <source>
        <dbReference type="ARBA" id="ARBA00022605"/>
    </source>
</evidence>
<dbReference type="InterPro" id="IPR013708">
    <property type="entry name" value="Shikimate_DH-bd_N"/>
</dbReference>
<accession>A0A917WUY1</accession>
<dbReference type="HAMAP" id="MF_00222">
    <property type="entry name" value="Shikimate_DH_AroE"/>
    <property type="match status" value="1"/>
</dbReference>
<dbReference type="GO" id="GO:0008652">
    <property type="term" value="P:amino acid biosynthetic process"/>
    <property type="evidence" value="ECO:0007669"/>
    <property type="project" value="UniProtKB-KW"/>
</dbReference>
<reference evidence="12" key="1">
    <citation type="journal article" date="2014" name="Int. J. Syst. Evol. Microbiol.">
        <title>Complete genome sequence of Corynebacterium casei LMG S-19264T (=DSM 44701T), isolated from a smear-ripened cheese.</title>
        <authorList>
            <consortium name="US DOE Joint Genome Institute (JGI-PGF)"/>
            <person name="Walter F."/>
            <person name="Albersmeier A."/>
            <person name="Kalinowski J."/>
            <person name="Ruckert C."/>
        </authorList>
    </citation>
    <scope>NUCLEOTIDE SEQUENCE</scope>
    <source>
        <strain evidence="12">CGMCC 1.6333</strain>
    </source>
</reference>
<sequence>MKLGLIGQPIKHSLSPLIHQQFLLQVNDVGSYQLYETNKEELPNILESLKEDKVNGFNVTVPYKEDILHYLDALDPYAEQIGAVNTVLNQDGNWIGYNTDGIGYVTAIKSQFPQLFTGDKRVLILGAGGAARGIYYAICQERFQKVDIANRTIDKAKGILALNHQHIVKSSAISFKEAEEKLGNYDLVIQTTSVGMKPETNEQIISLKNLKPNAVASDIVYQPLYTQFLTEAKQQGAYVHLGHTMLLYQAKVAFELWSGQEVSAEKVLPKLEEILKKDE</sequence>
<keyword evidence="4 8" id="KW-0521">NADP</keyword>
<comment type="caution">
    <text evidence="8">Lacks conserved residue(s) required for the propagation of feature annotation.</text>
</comment>
<feature type="binding site" evidence="8">
    <location>
        <position position="100"/>
    </location>
    <ligand>
        <name>shikimate</name>
        <dbReference type="ChEBI" id="CHEBI:36208"/>
    </ligand>
</feature>
<dbReference type="RefSeq" id="WP_117154481.1">
    <property type="nucleotide sequence ID" value="NZ_BMLG01000007.1"/>
</dbReference>
<dbReference type="EMBL" id="BMLG01000007">
    <property type="protein sequence ID" value="GGM31024.1"/>
    <property type="molecule type" value="Genomic_DNA"/>
</dbReference>
<feature type="binding site" evidence="8">
    <location>
        <position position="60"/>
    </location>
    <ligand>
        <name>shikimate</name>
        <dbReference type="ChEBI" id="CHEBI:36208"/>
    </ligand>
</feature>
<feature type="binding site" evidence="8">
    <location>
        <position position="221"/>
    </location>
    <ligand>
        <name>shikimate</name>
        <dbReference type="ChEBI" id="CHEBI:36208"/>
    </ligand>
</feature>
<feature type="binding site" evidence="8">
    <location>
        <begin position="126"/>
        <end position="130"/>
    </location>
    <ligand>
        <name>NADP(+)</name>
        <dbReference type="ChEBI" id="CHEBI:58349"/>
    </ligand>
</feature>
<evidence type="ECO:0000256" key="6">
    <source>
        <dbReference type="ARBA" id="ARBA00023141"/>
    </source>
</evidence>
<feature type="domain" description="SDH C-terminal" evidence="11">
    <location>
        <begin position="242"/>
        <end position="268"/>
    </location>
</feature>
<evidence type="ECO:0000259" key="11">
    <source>
        <dbReference type="Pfam" id="PF18317"/>
    </source>
</evidence>
<organism evidence="12 13">
    <name type="scientific">Paraliobacillus quinghaiensis</name>
    <dbReference type="NCBI Taxonomy" id="470815"/>
    <lineage>
        <taxon>Bacteria</taxon>
        <taxon>Bacillati</taxon>
        <taxon>Bacillota</taxon>
        <taxon>Bacilli</taxon>
        <taxon>Bacillales</taxon>
        <taxon>Bacillaceae</taxon>
        <taxon>Paraliobacillus</taxon>
    </lineage>
</organism>
<dbReference type="Proteomes" id="UP000618460">
    <property type="component" value="Unassembled WGS sequence"/>
</dbReference>
<comment type="subunit">
    <text evidence="8">Homodimer.</text>
</comment>
<comment type="caution">
    <text evidence="12">The sequence shown here is derived from an EMBL/GenBank/DDBJ whole genome shotgun (WGS) entry which is preliminary data.</text>
</comment>
<evidence type="ECO:0000259" key="9">
    <source>
        <dbReference type="Pfam" id="PF01488"/>
    </source>
</evidence>
<protein>
    <recommendedName>
        <fullName evidence="2 8">Shikimate dehydrogenase (NADP(+))</fullName>
        <shortName evidence="8">SDH</shortName>
        <ecNumber evidence="2 8">1.1.1.25</ecNumber>
    </recommendedName>
</protein>
<feature type="binding site" evidence="8">
    <location>
        <begin position="13"/>
        <end position="15"/>
    </location>
    <ligand>
        <name>shikimate</name>
        <dbReference type="ChEBI" id="CHEBI:36208"/>
    </ligand>
</feature>
<dbReference type="GO" id="GO:0009073">
    <property type="term" value="P:aromatic amino acid family biosynthetic process"/>
    <property type="evidence" value="ECO:0007669"/>
    <property type="project" value="UniProtKB-KW"/>
</dbReference>
<dbReference type="InterPro" id="IPR036291">
    <property type="entry name" value="NAD(P)-bd_dom_sf"/>
</dbReference>
<evidence type="ECO:0000256" key="5">
    <source>
        <dbReference type="ARBA" id="ARBA00023002"/>
    </source>
</evidence>
<proteinExistence type="inferred from homology"/>
<keyword evidence="3 8" id="KW-0028">Amino-acid biosynthesis</keyword>
<dbReference type="EC" id="1.1.1.25" evidence="2 8"/>
<dbReference type="PANTHER" id="PTHR21089:SF1">
    <property type="entry name" value="BIFUNCTIONAL 3-DEHYDROQUINATE DEHYDRATASE_SHIKIMATE DEHYDROGENASE, CHLOROPLASTIC"/>
    <property type="match status" value="1"/>
</dbReference>
<dbReference type="Pfam" id="PF18317">
    <property type="entry name" value="SDH_C"/>
    <property type="match status" value="1"/>
</dbReference>
<dbReference type="InterPro" id="IPR011342">
    <property type="entry name" value="Shikimate_DH"/>
</dbReference>
<dbReference type="InterPro" id="IPR022893">
    <property type="entry name" value="Shikimate_DH_fam"/>
</dbReference>
<comment type="function">
    <text evidence="8">Involved in the biosynthesis of the chorismate, which leads to the biosynthesis of aromatic amino acids. Catalyzes the reversible NADPH linked reduction of 3-dehydroshikimate (DHSA) to yield shikimate (SA).</text>
</comment>
<dbReference type="Gene3D" id="3.40.50.720">
    <property type="entry name" value="NAD(P)-binding Rossmann-like Domain"/>
    <property type="match status" value="1"/>
</dbReference>
<dbReference type="GO" id="GO:0004764">
    <property type="term" value="F:shikimate 3-dehydrogenase (NADP+) activity"/>
    <property type="evidence" value="ECO:0007669"/>
    <property type="project" value="UniProtKB-UniRule"/>
</dbReference>
<dbReference type="GO" id="GO:0009423">
    <property type="term" value="P:chorismate biosynthetic process"/>
    <property type="evidence" value="ECO:0007669"/>
    <property type="project" value="UniProtKB-UniRule"/>
</dbReference>
<evidence type="ECO:0000259" key="10">
    <source>
        <dbReference type="Pfam" id="PF08501"/>
    </source>
</evidence>
<gene>
    <name evidence="8 12" type="primary">aroE</name>
    <name evidence="12" type="ORF">GCM10011351_16440</name>
</gene>
<keyword evidence="5 8" id="KW-0560">Oxidoreductase</keyword>
<feature type="domain" description="Shikimate dehydrogenase substrate binding N-terminal" evidence="10">
    <location>
        <begin position="5"/>
        <end position="87"/>
    </location>
</feature>
<dbReference type="Pfam" id="PF08501">
    <property type="entry name" value="Shikimate_dh_N"/>
    <property type="match status" value="1"/>
</dbReference>
<dbReference type="InterPro" id="IPR041121">
    <property type="entry name" value="SDH_C"/>
</dbReference>
<evidence type="ECO:0000256" key="1">
    <source>
        <dbReference type="ARBA" id="ARBA00004871"/>
    </source>
</evidence>
<feature type="binding site" evidence="8">
    <location>
        <position position="249"/>
    </location>
    <ligand>
        <name>shikimate</name>
        <dbReference type="ChEBI" id="CHEBI:36208"/>
    </ligand>
</feature>
<dbReference type="GO" id="GO:0005829">
    <property type="term" value="C:cytosol"/>
    <property type="evidence" value="ECO:0007669"/>
    <property type="project" value="TreeGrafter"/>
</dbReference>